<dbReference type="KEGG" id="ipu:108278870"/>
<dbReference type="FunFam" id="3.30.70.330:FF:000651">
    <property type="entry name" value="Poly(A) binding protein cytoplasmic 1 like"/>
    <property type="match status" value="1"/>
</dbReference>
<evidence type="ECO:0000256" key="1">
    <source>
        <dbReference type="ARBA" id="ARBA00004123"/>
    </source>
</evidence>
<comment type="subcellular location">
    <subcellularLocation>
        <location evidence="2">Cytoplasm</location>
    </subcellularLocation>
    <subcellularLocation>
        <location evidence="1">Nucleus</location>
    </subcellularLocation>
</comment>
<dbReference type="Pfam" id="PF00076">
    <property type="entry name" value="RRM_1"/>
    <property type="match status" value="4"/>
</dbReference>
<dbReference type="GO" id="GO:0005634">
    <property type="term" value="C:nucleus"/>
    <property type="evidence" value="ECO:0007669"/>
    <property type="project" value="UniProtKB-SubCell"/>
</dbReference>
<evidence type="ECO:0000256" key="3">
    <source>
        <dbReference type="ARBA" id="ARBA00022490"/>
    </source>
</evidence>
<dbReference type="GO" id="GO:0005737">
    <property type="term" value="C:cytoplasm"/>
    <property type="evidence" value="ECO:0007669"/>
    <property type="project" value="UniProtKB-SubCell"/>
</dbReference>
<dbReference type="SUPFAM" id="SSF54928">
    <property type="entry name" value="RNA-binding domain, RBD"/>
    <property type="match status" value="2"/>
</dbReference>
<dbReference type="InterPro" id="IPR045305">
    <property type="entry name" value="RRM2_I_PABPs"/>
</dbReference>
<accession>A0A2D0SZD1</accession>
<dbReference type="Proteomes" id="UP000221080">
    <property type="component" value="Chromosome 18"/>
</dbReference>
<keyword evidence="5 7" id="KW-0694">RNA-binding</keyword>
<evidence type="ECO:0000313" key="10">
    <source>
        <dbReference type="Proteomes" id="UP000221080"/>
    </source>
</evidence>
<reference evidence="11" key="2">
    <citation type="submission" date="2025-08" db="UniProtKB">
        <authorList>
            <consortium name="RefSeq"/>
        </authorList>
    </citation>
    <scope>IDENTIFICATION</scope>
    <source>
        <tissue evidence="11">Blood</tissue>
    </source>
</reference>
<keyword evidence="3" id="KW-0963">Cytoplasm</keyword>
<feature type="region of interest" description="Disordered" evidence="8">
    <location>
        <begin position="780"/>
        <end position="803"/>
    </location>
</feature>
<feature type="compositionally biased region" description="Low complexity" evidence="8">
    <location>
        <begin position="895"/>
        <end position="917"/>
    </location>
</feature>
<keyword evidence="4" id="KW-0677">Repeat</keyword>
<feature type="region of interest" description="Disordered" evidence="8">
    <location>
        <begin position="817"/>
        <end position="854"/>
    </location>
</feature>
<reference evidence="10" key="1">
    <citation type="journal article" date="2016" name="Nat. Commun.">
        <title>The channel catfish genome sequence provides insights into the evolution of scale formation in teleosts.</title>
        <authorList>
            <person name="Liu Z."/>
            <person name="Liu S."/>
            <person name="Yao J."/>
            <person name="Bao L."/>
            <person name="Zhang J."/>
            <person name="Li Y."/>
            <person name="Jiang C."/>
            <person name="Sun L."/>
            <person name="Wang R."/>
            <person name="Zhang Y."/>
            <person name="Zhou T."/>
            <person name="Zeng Q."/>
            <person name="Fu Q."/>
            <person name="Gao S."/>
            <person name="Li N."/>
            <person name="Koren S."/>
            <person name="Jiang Y."/>
            <person name="Zimin A."/>
            <person name="Xu P."/>
            <person name="Phillippy A.M."/>
            <person name="Geng X."/>
            <person name="Song L."/>
            <person name="Sun F."/>
            <person name="Li C."/>
            <person name="Wang X."/>
            <person name="Chen A."/>
            <person name="Jin Y."/>
            <person name="Yuan Z."/>
            <person name="Yang Y."/>
            <person name="Tan S."/>
            <person name="Peatman E."/>
            <person name="Lu J."/>
            <person name="Qin Z."/>
            <person name="Dunham R."/>
            <person name="Li Z."/>
            <person name="Sonstegard T."/>
            <person name="Feng J."/>
            <person name="Danzmann R.G."/>
            <person name="Schroeder S."/>
            <person name="Scheffler B."/>
            <person name="Duke M.V."/>
            <person name="Ballard L."/>
            <person name="Kucuktas H."/>
            <person name="Kaltenboeck L."/>
            <person name="Liu H."/>
            <person name="Armbruster J."/>
            <person name="Xie Y."/>
            <person name="Kirby M.L."/>
            <person name="Tian Y."/>
            <person name="Flanagan M.E."/>
            <person name="Mu W."/>
            <person name="Waldbieser G.C."/>
        </authorList>
    </citation>
    <scope>NUCLEOTIDE SEQUENCE [LARGE SCALE GENOMIC DNA]</scope>
    <source>
        <strain evidence="10">SDA103</strain>
    </source>
</reference>
<dbReference type="InterPro" id="IPR000504">
    <property type="entry name" value="RRM_dom"/>
</dbReference>
<feature type="domain" description="RRM" evidence="9">
    <location>
        <begin position="281"/>
        <end position="357"/>
    </location>
</feature>
<feature type="domain" description="RRM" evidence="9">
    <location>
        <begin position="8"/>
        <end position="86"/>
    </location>
</feature>
<dbReference type="FunFam" id="3.30.70.330:FF:000003">
    <property type="entry name" value="Polyadenylate-binding protein"/>
    <property type="match status" value="1"/>
</dbReference>
<keyword evidence="10" id="KW-1185">Reference proteome</keyword>
<evidence type="ECO:0000256" key="7">
    <source>
        <dbReference type="PROSITE-ProRule" id="PRU00176"/>
    </source>
</evidence>
<dbReference type="PANTHER" id="PTHR24012">
    <property type="entry name" value="RNA BINDING PROTEIN"/>
    <property type="match status" value="1"/>
</dbReference>
<feature type="region of interest" description="Disordered" evidence="8">
    <location>
        <begin position="895"/>
        <end position="918"/>
    </location>
</feature>
<dbReference type="Gene3D" id="3.30.70.330">
    <property type="match status" value="4"/>
</dbReference>
<name>A0A2D0SZD1_ICTPU</name>
<evidence type="ECO:0000256" key="6">
    <source>
        <dbReference type="ARBA" id="ARBA00023242"/>
    </source>
</evidence>
<dbReference type="STRING" id="7998.ENSIPUP00000031554"/>
<proteinExistence type="predicted"/>
<feature type="compositionally biased region" description="Low complexity" evidence="8">
    <location>
        <begin position="780"/>
        <end position="800"/>
    </location>
</feature>
<dbReference type="SMART" id="SM00360">
    <property type="entry name" value="RRM"/>
    <property type="match status" value="4"/>
</dbReference>
<dbReference type="GO" id="GO:0003723">
    <property type="term" value="F:RNA binding"/>
    <property type="evidence" value="ECO:0007669"/>
    <property type="project" value="UniProtKB-UniRule"/>
</dbReference>
<gene>
    <name evidence="11" type="primary">LOC108278870</name>
</gene>
<dbReference type="SMART" id="SM00361">
    <property type="entry name" value="RRM_1"/>
    <property type="match status" value="3"/>
</dbReference>
<dbReference type="InterPro" id="IPR003954">
    <property type="entry name" value="RRM_euk-type"/>
</dbReference>
<evidence type="ECO:0000313" key="11">
    <source>
        <dbReference type="RefSeq" id="XP_017348029.2"/>
    </source>
</evidence>
<dbReference type="AlphaFoldDB" id="A0A2D0SZD1"/>
<evidence type="ECO:0000256" key="2">
    <source>
        <dbReference type="ARBA" id="ARBA00004496"/>
    </source>
</evidence>
<dbReference type="OrthoDB" id="8937517at2759"/>
<evidence type="ECO:0000256" key="8">
    <source>
        <dbReference type="SAM" id="MobiDB-lite"/>
    </source>
</evidence>
<dbReference type="PROSITE" id="PS50102">
    <property type="entry name" value="RRM"/>
    <property type="match status" value="4"/>
</dbReference>
<protein>
    <submittedName>
        <fullName evidence="11">Uncharacterized protein LOC108278870</fullName>
    </submittedName>
</protein>
<organism evidence="10 11">
    <name type="scientific">Ictalurus punctatus</name>
    <name type="common">Channel catfish</name>
    <name type="synonym">Silurus punctatus</name>
    <dbReference type="NCBI Taxonomy" id="7998"/>
    <lineage>
        <taxon>Eukaryota</taxon>
        <taxon>Metazoa</taxon>
        <taxon>Chordata</taxon>
        <taxon>Craniata</taxon>
        <taxon>Vertebrata</taxon>
        <taxon>Euteleostomi</taxon>
        <taxon>Actinopterygii</taxon>
        <taxon>Neopterygii</taxon>
        <taxon>Teleostei</taxon>
        <taxon>Ostariophysi</taxon>
        <taxon>Siluriformes</taxon>
        <taxon>Ictaluridae</taxon>
        <taxon>Ictalurus</taxon>
    </lineage>
</organism>
<feature type="domain" description="RRM" evidence="9">
    <location>
        <begin position="188"/>
        <end position="265"/>
    </location>
</feature>
<dbReference type="FunFam" id="3.30.70.330:FF:000049">
    <property type="entry name" value="Polyadenylate-binding protein"/>
    <property type="match status" value="1"/>
</dbReference>
<keyword evidence="6" id="KW-0539">Nucleus</keyword>
<evidence type="ECO:0000259" key="9">
    <source>
        <dbReference type="PROSITE" id="PS50102"/>
    </source>
</evidence>
<dbReference type="InterPro" id="IPR012677">
    <property type="entry name" value="Nucleotide-bd_a/b_plait_sf"/>
</dbReference>
<evidence type="ECO:0000256" key="4">
    <source>
        <dbReference type="ARBA" id="ARBA00022737"/>
    </source>
</evidence>
<dbReference type="RefSeq" id="XP_017348029.2">
    <property type="nucleotide sequence ID" value="XM_017492540.3"/>
</dbReference>
<evidence type="ECO:0000256" key="5">
    <source>
        <dbReference type="ARBA" id="ARBA00022884"/>
    </source>
</evidence>
<dbReference type="GeneID" id="108278870"/>
<dbReference type="CDD" id="cd12379">
    <property type="entry name" value="RRM2_I_PABPs"/>
    <property type="match status" value="1"/>
</dbReference>
<dbReference type="InterPro" id="IPR035979">
    <property type="entry name" value="RBD_domain_sf"/>
</dbReference>
<sequence>MNTNFVMATLYVGDLHSNVTEPMLVETFSPAGPIHSIQLCRDKKTGSSLGYAYVNFQHPADAERALEMLNFELLMGQPLRIMQFQRDSSLRKTSIGNLFIKDLDKSIDNMALFDTFSLFGKILSCKVVADEKGSKRYGYVHFESAEAADFAMERLNGKFLNGRKVFIEHFKSREERKAETGPRQQVITNIYVKNFGYDMDNKMLKDIFSKFGPVASVQVMTDENGKSRRFGFVRFERHEDAQRAVDEMNGKELNGKKVYVGPAQNKVERQTELKHKYEQGMNLYVKNLDDSVDDECLHTAFSAFGNIVNAKVMMENGCSKGFGFVRFWSPEEAMNAIKGLNGRMWGRRQIYVGVAQRKKERQAYLAHQNIQRLARMQTQYLAPYYASWQQVEMTFPHYTAQTIQPQYVHHMSDVVYYMSDVMHLATAHQQTYGTITPTTNQLPYMDQVCTDTTTATAADTTPVADTVSAVDKVPAVDTVIAVDTVPAVDTVIAVDTVPAVDTVIAVDTVPDLLPPAAPSPPPAAVEIPAQNPAAVEIPAPNRATVEVPAPDPAAVEVPAPDPATVEVPAPDPVAVEVPAPEPAAVEIPAPDPAAVEIPPTDSAAVEIPPPDSAAVEIPAPDPAAVEVPAPHRAAVEVPAPDPAAVEVPAPDPAAVEIPATEPAPVEIPAPETAVVETPAPEPAAVEVPAPDPAAVEIPAPEPAAVEVPAPDPSAVEVPALNPASVEIPAPEPAVVDVPVPEPASVDVPTPDPAAVEVPAPEPAAVEVPTPEPAAVEVPAPEPAAVEDPAPGPAAVEGPASDPAAVEIPAPETAAVDIPAPDPAAVEIPAPEPAAVEIPAPEPAAVDIPAPDSAAVEVPVPEPTVVEIPAPEPAAVEVPAPDPATVEVPAPDPAAVEVPAPAADEDITTSTSTVSDVPTYPPAGKVLTIYVLESAPVDNQIQMFKDVLQQRQQ</sequence>
<feature type="domain" description="RRM" evidence="9">
    <location>
        <begin position="96"/>
        <end position="172"/>
    </location>
</feature>
<dbReference type="CDD" id="cd12380">
    <property type="entry name" value="RRM3_I_PABPs"/>
    <property type="match status" value="1"/>
</dbReference>